<dbReference type="PANTHER" id="PTHR36220:SF1">
    <property type="entry name" value="GAMMA TUBULIN COMPLEX COMPONENT C-TERMINAL DOMAIN-CONTAINING PROTEIN"/>
    <property type="match status" value="1"/>
</dbReference>
<gene>
    <name evidence="5" type="ORF">ENS56_15145</name>
</gene>
<dbReference type="InterPro" id="IPR011043">
    <property type="entry name" value="Gal_Oxase/kelch_b-propeller"/>
</dbReference>
<dbReference type="PROSITE" id="PS51470">
    <property type="entry name" value="FG_GAP"/>
    <property type="match status" value="1"/>
</dbReference>
<evidence type="ECO:0000256" key="1">
    <source>
        <dbReference type="ARBA" id="ARBA00022729"/>
    </source>
</evidence>
<name>A0A832G8T7_9BACT</name>
<dbReference type="Pfam" id="PF14312">
    <property type="entry name" value="FG-GAP_2"/>
    <property type="match status" value="1"/>
</dbReference>
<proteinExistence type="predicted"/>
<keyword evidence="2" id="KW-0677">Repeat</keyword>
<dbReference type="InterPro" id="IPR028994">
    <property type="entry name" value="Integrin_alpha_N"/>
</dbReference>
<keyword evidence="1" id="KW-0732">Signal</keyword>
<evidence type="ECO:0000313" key="5">
    <source>
        <dbReference type="EMBL" id="HGT49374.1"/>
    </source>
</evidence>
<evidence type="ECO:0000256" key="3">
    <source>
        <dbReference type="ARBA" id="ARBA00023180"/>
    </source>
</evidence>
<protein>
    <submittedName>
        <fullName evidence="5">T9SS type A sorting domain-containing protein</fullName>
    </submittedName>
</protein>
<sequence>MKFFFLYLVFLIPIYSQVTTKIFPYDGGDYHRFGYNLSIDSTFFAVSAQNGSLGAGAVYIYKLSNNKIQYMQKIIPDTSYFGYNFGSPVLMKDSLLFIGANKKVLIYQLNNDSIFQKIEALVPFDPMQTEQYGRAISEHNKTLFIGAYADGLEDKGAAYYYDYLDTGWVFKQKIYPGIAERRAHFGSRLAHSDKYAIISAPGDGYQSGPMRGSAFLYEKTDSGWIETQKILPTDSTYYQLFGIDLALDNNKITIGAVGHPTLNQWHYGRIYIYEISEDGIAELRDSIFASDNYPGNNFGWSFRLRRDSLFIGAFGTSYLAANPQNQGQDTWAYLFNKTENGWEEKLKFEPTIQDPESVFGWAVDFLNGNFLVGAPGDPFQGFKSGVAYLFQPNITSIIDEEFITDNYNLYQNYPNPFNPVTKIKFSVPKSDIVQIKVYDVLGSEIKLLLNEYKQNGTYEIEFSTGSFGDASNLPSGVYFYRMISGSYAETKKMILLR</sequence>
<reference evidence="5" key="1">
    <citation type="journal article" date="2020" name="mSystems">
        <title>Genome- and Community-Level Interaction Insights into Carbon Utilization and Element Cycling Functions of Hydrothermarchaeota in Hydrothermal Sediment.</title>
        <authorList>
            <person name="Zhou Z."/>
            <person name="Liu Y."/>
            <person name="Xu W."/>
            <person name="Pan J."/>
            <person name="Luo Z.H."/>
            <person name="Li M."/>
        </authorList>
    </citation>
    <scope>NUCLEOTIDE SEQUENCE [LARGE SCALE GENOMIC DNA]</scope>
    <source>
        <strain evidence="5">SpSt-500</strain>
    </source>
</reference>
<organism evidence="5">
    <name type="scientific">Ignavibacterium album</name>
    <dbReference type="NCBI Taxonomy" id="591197"/>
    <lineage>
        <taxon>Bacteria</taxon>
        <taxon>Pseudomonadati</taxon>
        <taxon>Ignavibacteriota</taxon>
        <taxon>Ignavibacteria</taxon>
        <taxon>Ignavibacteriales</taxon>
        <taxon>Ignavibacteriaceae</taxon>
        <taxon>Ignavibacterium</taxon>
    </lineage>
</organism>
<evidence type="ECO:0000259" key="4">
    <source>
        <dbReference type="Pfam" id="PF18962"/>
    </source>
</evidence>
<dbReference type="SUPFAM" id="SSF50965">
    <property type="entry name" value="Galactose oxidase, central domain"/>
    <property type="match status" value="1"/>
</dbReference>
<dbReference type="PANTHER" id="PTHR36220">
    <property type="entry name" value="UNNAMED PRODUCT"/>
    <property type="match status" value="1"/>
</dbReference>
<dbReference type="Gene3D" id="2.130.10.130">
    <property type="entry name" value="Integrin alpha, N-terminal"/>
    <property type="match status" value="1"/>
</dbReference>
<dbReference type="InterPro" id="IPR026444">
    <property type="entry name" value="Secre_tail"/>
</dbReference>
<dbReference type="InterPro" id="IPR013519">
    <property type="entry name" value="Int_alpha_beta-p"/>
</dbReference>
<feature type="domain" description="Secretion system C-terminal sorting" evidence="4">
    <location>
        <begin position="413"/>
        <end position="494"/>
    </location>
</feature>
<comment type="caution">
    <text evidence="5">The sequence shown here is derived from an EMBL/GenBank/DDBJ whole genome shotgun (WGS) entry which is preliminary data.</text>
</comment>
<dbReference type="InterPro" id="IPR013517">
    <property type="entry name" value="FG-GAP"/>
</dbReference>
<evidence type="ECO:0000256" key="2">
    <source>
        <dbReference type="ARBA" id="ARBA00022737"/>
    </source>
</evidence>
<accession>A0A832G8T7</accession>
<dbReference type="EMBL" id="DSVI01000027">
    <property type="protein sequence ID" value="HGT49374.1"/>
    <property type="molecule type" value="Genomic_DNA"/>
</dbReference>
<dbReference type="Pfam" id="PF18962">
    <property type="entry name" value="Por_Secre_tail"/>
    <property type="match status" value="1"/>
</dbReference>
<keyword evidence="3" id="KW-0325">Glycoprotein</keyword>
<dbReference type="AlphaFoldDB" id="A0A832G8T7"/>
<dbReference type="NCBIfam" id="TIGR04183">
    <property type="entry name" value="Por_Secre_tail"/>
    <property type="match status" value="1"/>
</dbReference>
<dbReference type="Gene3D" id="2.60.40.4070">
    <property type="match status" value="1"/>
</dbReference>